<accession>A0A6A0GYV5</accession>
<feature type="chain" id="PRO_5025381295" evidence="2">
    <location>
        <begin position="26"/>
        <end position="736"/>
    </location>
</feature>
<dbReference type="OrthoDB" id="6378551at2759"/>
<organism evidence="3">
    <name type="scientific">Hyalella azteca</name>
    <name type="common">Amphipod</name>
    <dbReference type="NCBI Taxonomy" id="294128"/>
    <lineage>
        <taxon>Eukaryota</taxon>
        <taxon>Metazoa</taxon>
        <taxon>Ecdysozoa</taxon>
        <taxon>Arthropoda</taxon>
        <taxon>Crustacea</taxon>
        <taxon>Multicrustacea</taxon>
        <taxon>Malacostraca</taxon>
        <taxon>Eumalacostraca</taxon>
        <taxon>Peracarida</taxon>
        <taxon>Amphipoda</taxon>
        <taxon>Senticaudata</taxon>
        <taxon>Talitrida</taxon>
        <taxon>Talitroidea</taxon>
        <taxon>Hyalellidae</taxon>
        <taxon>Hyalella</taxon>
    </lineage>
</organism>
<sequence>MAASLPTLLLALAGTLFVLTTSVTAADLNALRQQLGGYLPPANPTCQPYVKTTTAYRVETTRVLQPFTVGQTQTQFAQALATATMAVTTTMQRIEQRIMSVPVTRTYEVTATSITTQIQQVPFQPPPETRAVTSTFVQVQTSVNQQFVTRTETSIRPVVITQTQVNTQFAQSFVQQTRVETRQVTGRNEERFVTRTEQAVRTQQIPQPAFTSNIATTLVQTSQNIQFVTPRPETRVQTAQSTVFSNFVSQVFQTQTAVATQQVVRTQPVQVTRTQVQTVTSTRVMQQVVVSTQFVDRVVTTTIVIPQVVTSTSIFNQINTQFVTQTAVSTVIRTQTVQGLNDIREQVITSYRNTVVTSVNDVQADQATVFQTVTQPYFGSNDLNALDNLLTNQFAQSAGSEGAGFQQGFVSGGSGFEQSGVGVSLGSVTGGAGFEQQSFGQVTGVGQEVGLSGQSFGGQSLGLAGGQSFGQSGQSFGSQSFGQSGQSFGQSGQSFGQSGQSFGQSGVSSGSFGGAQSFDFSSGQSQVQLDAGSFFPDNAFTGVGQQEQISFGSGSGGGGGSFGGGFGTGFGGAAAAGGGGCETRVETRFETQLSTQIVPTTIFSNVTAFSTQVVFSTVIQTQVQTRTEERIRTQTQQVPSQVVQTVVSTNFRNVVNTQFVTSTFATVQLVTVPGVTSTIVRTETQVNTVTSTIDNFRDAGTVTRTTTVQGYCGGGNVVQQTQAGYNYNAPAVAFGR</sequence>
<dbReference type="AlphaFoldDB" id="A0A6A0GYV5"/>
<evidence type="ECO:0000256" key="2">
    <source>
        <dbReference type="SAM" id="SignalP"/>
    </source>
</evidence>
<dbReference type="EMBL" id="JQDR03011111">
    <property type="protein sequence ID" value="KAA0193254.1"/>
    <property type="molecule type" value="Genomic_DNA"/>
</dbReference>
<feature type="region of interest" description="Disordered" evidence="1">
    <location>
        <begin position="470"/>
        <end position="508"/>
    </location>
</feature>
<comment type="caution">
    <text evidence="3">The sequence shown here is derived from an EMBL/GenBank/DDBJ whole genome shotgun (WGS) entry which is preliminary data.</text>
</comment>
<protein>
    <submittedName>
        <fullName evidence="3">Uncharacterized protein</fullName>
    </submittedName>
</protein>
<reference evidence="3" key="3">
    <citation type="submission" date="2019-06" db="EMBL/GenBank/DDBJ databases">
        <authorList>
            <person name="Poynton C."/>
            <person name="Hasenbein S."/>
            <person name="Benoit J.B."/>
            <person name="Sepulveda M.S."/>
            <person name="Poelchau M.F."/>
            <person name="Murali S.C."/>
            <person name="Chen S."/>
            <person name="Glastad K.M."/>
            <person name="Werren J.H."/>
            <person name="Vineis J.H."/>
            <person name="Bowen J.L."/>
            <person name="Friedrich M."/>
            <person name="Jones J."/>
            <person name="Robertson H.M."/>
            <person name="Feyereisen R."/>
            <person name="Mechler-Hickson A."/>
            <person name="Mathers N."/>
            <person name="Lee C.E."/>
            <person name="Colbourne J.K."/>
            <person name="Biales A."/>
            <person name="Johnston J.S."/>
            <person name="Wellborn G.A."/>
            <person name="Rosendale A.J."/>
            <person name="Cridge A.G."/>
            <person name="Munoz-Torres M.C."/>
            <person name="Bain P.A."/>
            <person name="Manny A.R."/>
            <person name="Major K.M."/>
            <person name="Lambert F.N."/>
            <person name="Vulpe C.D."/>
            <person name="Tuck P."/>
            <person name="Blalock B.J."/>
            <person name="Lin Y.-Y."/>
            <person name="Smith M.E."/>
            <person name="Ochoa-Acuna H."/>
            <person name="Chen M.-J.M."/>
            <person name="Childers C.P."/>
            <person name="Qu J."/>
            <person name="Dugan S."/>
            <person name="Lee S.L."/>
            <person name="Chao H."/>
            <person name="Dinh H."/>
            <person name="Han Y."/>
            <person name="Doddapaneni H."/>
            <person name="Worley K.C."/>
            <person name="Muzny D.M."/>
            <person name="Gibbs R.A."/>
            <person name="Richards S."/>
        </authorList>
    </citation>
    <scope>NUCLEOTIDE SEQUENCE</scope>
    <source>
        <strain evidence="3">HAZT.00-mixed</strain>
        <tissue evidence="3">Whole organism</tissue>
    </source>
</reference>
<evidence type="ECO:0000313" key="3">
    <source>
        <dbReference type="EMBL" id="KAA0193254.1"/>
    </source>
</evidence>
<name>A0A6A0GYV5_HYAAZ</name>
<feature type="signal peptide" evidence="2">
    <location>
        <begin position="1"/>
        <end position="25"/>
    </location>
</feature>
<proteinExistence type="predicted"/>
<reference evidence="3" key="2">
    <citation type="journal article" date="2018" name="Environ. Sci. Technol.">
        <title>The Toxicogenome of Hyalella azteca: A Model for Sediment Ecotoxicology and Evolutionary Toxicology.</title>
        <authorList>
            <person name="Poynton H.C."/>
            <person name="Hasenbein S."/>
            <person name="Benoit J.B."/>
            <person name="Sepulveda M.S."/>
            <person name="Poelchau M.F."/>
            <person name="Hughes D.S.T."/>
            <person name="Murali S.C."/>
            <person name="Chen S."/>
            <person name="Glastad K.M."/>
            <person name="Goodisman M.A.D."/>
            <person name="Werren J.H."/>
            <person name="Vineis J.H."/>
            <person name="Bowen J.L."/>
            <person name="Friedrich M."/>
            <person name="Jones J."/>
            <person name="Robertson H.M."/>
            <person name="Feyereisen R."/>
            <person name="Mechler-Hickson A."/>
            <person name="Mathers N."/>
            <person name="Lee C.E."/>
            <person name="Colbourne J.K."/>
            <person name="Biales A."/>
            <person name="Johnston J.S."/>
            <person name="Wellborn G.A."/>
            <person name="Rosendale A.J."/>
            <person name="Cridge A.G."/>
            <person name="Munoz-Torres M.C."/>
            <person name="Bain P.A."/>
            <person name="Manny A.R."/>
            <person name="Major K.M."/>
            <person name="Lambert F.N."/>
            <person name="Vulpe C.D."/>
            <person name="Tuck P."/>
            <person name="Blalock B.J."/>
            <person name="Lin Y.Y."/>
            <person name="Smith M.E."/>
            <person name="Ochoa-Acuna H."/>
            <person name="Chen M.M."/>
            <person name="Childers C.P."/>
            <person name="Qu J."/>
            <person name="Dugan S."/>
            <person name="Lee S.L."/>
            <person name="Chao H."/>
            <person name="Dinh H."/>
            <person name="Han Y."/>
            <person name="Doddapaneni H."/>
            <person name="Worley K.C."/>
            <person name="Muzny D.M."/>
            <person name="Gibbs R.A."/>
            <person name="Richards S."/>
        </authorList>
    </citation>
    <scope>NUCLEOTIDE SEQUENCE</scope>
    <source>
        <strain evidence="3">HAZT.00-mixed</strain>
        <tissue evidence="3">Whole organism</tissue>
    </source>
</reference>
<keyword evidence="2" id="KW-0732">Signal</keyword>
<evidence type="ECO:0000256" key="1">
    <source>
        <dbReference type="SAM" id="MobiDB-lite"/>
    </source>
</evidence>
<reference evidence="3" key="1">
    <citation type="submission" date="2014-08" db="EMBL/GenBank/DDBJ databases">
        <authorList>
            <person name="Murali S."/>
            <person name="Richards S."/>
            <person name="Bandaranaike D."/>
            <person name="Bellair M."/>
            <person name="Blankenburg K."/>
            <person name="Chao H."/>
            <person name="Dinh H."/>
            <person name="Doddapaneni H."/>
            <person name="Dugan-Rocha S."/>
            <person name="Elkadiri S."/>
            <person name="Gnanaolivu R."/>
            <person name="Hughes D."/>
            <person name="Lee S."/>
            <person name="Li M."/>
            <person name="Ming W."/>
            <person name="Munidasa M."/>
            <person name="Muniz J."/>
            <person name="Nguyen L."/>
            <person name="Osuji N."/>
            <person name="Pu L.-L."/>
            <person name="Puazo M."/>
            <person name="Skinner E."/>
            <person name="Qu C."/>
            <person name="Quiroz J."/>
            <person name="Raj R."/>
            <person name="Weissenberger G."/>
            <person name="Xin Y."/>
            <person name="Zou X."/>
            <person name="Han Y."/>
            <person name="Worley K."/>
            <person name="Muzny D."/>
            <person name="Gibbs R."/>
        </authorList>
    </citation>
    <scope>NUCLEOTIDE SEQUENCE</scope>
    <source>
        <strain evidence="3">HAZT.00-mixed</strain>
        <tissue evidence="3">Whole organism</tissue>
    </source>
</reference>
<dbReference type="Proteomes" id="UP000711488">
    <property type="component" value="Unassembled WGS sequence"/>
</dbReference>
<gene>
    <name evidence="3" type="ORF">HAZT_HAZT008422</name>
</gene>